<evidence type="ECO:0000313" key="3">
    <source>
        <dbReference type="Proteomes" id="UP000221165"/>
    </source>
</evidence>
<organism evidence="2 3">
    <name type="scientific">Cystoisospora suis</name>
    <dbReference type="NCBI Taxonomy" id="483139"/>
    <lineage>
        <taxon>Eukaryota</taxon>
        <taxon>Sar</taxon>
        <taxon>Alveolata</taxon>
        <taxon>Apicomplexa</taxon>
        <taxon>Conoidasida</taxon>
        <taxon>Coccidia</taxon>
        <taxon>Eucoccidiorida</taxon>
        <taxon>Eimeriorina</taxon>
        <taxon>Sarcocystidae</taxon>
        <taxon>Cystoisospora</taxon>
    </lineage>
</organism>
<reference evidence="2 3" key="1">
    <citation type="journal article" date="2017" name="Int. J. Parasitol.">
        <title>The genome of the protozoan parasite Cystoisospora suis and a reverse vaccinology approach to identify vaccine candidates.</title>
        <authorList>
            <person name="Palmieri N."/>
            <person name="Shrestha A."/>
            <person name="Ruttkowski B."/>
            <person name="Beck T."/>
            <person name="Vogl C."/>
            <person name="Tomley F."/>
            <person name="Blake D.P."/>
            <person name="Joachim A."/>
        </authorList>
    </citation>
    <scope>NUCLEOTIDE SEQUENCE [LARGE SCALE GENOMIC DNA]</scope>
    <source>
        <strain evidence="2 3">Wien I</strain>
    </source>
</reference>
<feature type="compositionally biased region" description="Polar residues" evidence="1">
    <location>
        <begin position="158"/>
        <end position="171"/>
    </location>
</feature>
<evidence type="ECO:0000313" key="2">
    <source>
        <dbReference type="EMBL" id="PHJ22873.1"/>
    </source>
</evidence>
<dbReference type="OrthoDB" id="333972at2759"/>
<dbReference type="VEuPathDB" id="ToxoDB:CSUI_003279"/>
<feature type="region of interest" description="Disordered" evidence="1">
    <location>
        <begin position="143"/>
        <end position="172"/>
    </location>
</feature>
<comment type="caution">
    <text evidence="2">The sequence shown here is derived from an EMBL/GenBank/DDBJ whole genome shotgun (WGS) entry which is preliminary data.</text>
</comment>
<feature type="compositionally biased region" description="Polar residues" evidence="1">
    <location>
        <begin position="617"/>
        <end position="630"/>
    </location>
</feature>
<dbReference type="AlphaFoldDB" id="A0A2C6L635"/>
<dbReference type="Proteomes" id="UP000221165">
    <property type="component" value="Unassembled WGS sequence"/>
</dbReference>
<feature type="region of interest" description="Disordered" evidence="1">
    <location>
        <begin position="614"/>
        <end position="635"/>
    </location>
</feature>
<dbReference type="RefSeq" id="XP_067924550.1">
    <property type="nucleotide sequence ID" value="XM_068063477.1"/>
</dbReference>
<protein>
    <submittedName>
        <fullName evidence="2">Uncharacterized protein</fullName>
    </submittedName>
</protein>
<evidence type="ECO:0000256" key="1">
    <source>
        <dbReference type="SAM" id="MobiDB-lite"/>
    </source>
</evidence>
<name>A0A2C6L635_9APIC</name>
<dbReference type="EMBL" id="MIGC01001433">
    <property type="protein sequence ID" value="PHJ22873.1"/>
    <property type="molecule type" value="Genomic_DNA"/>
</dbReference>
<gene>
    <name evidence="2" type="ORF">CSUI_003279</name>
</gene>
<proteinExistence type="predicted"/>
<dbReference type="GeneID" id="94426688"/>
<keyword evidence="3" id="KW-1185">Reference proteome</keyword>
<sequence>MPCLVATMEVCASPLRDQVSSTWKKKEKQSPHDSQQAPTQQRKRQGQPMEIIGTTEAQRRKTRRVKLAVQSPYQHHSLCTLLTPVQETRLLSQLRECVVEMRQRCLLGPSTSLKRVFALGVNDVTKALGEHQRFLLSAGRLRAQERTDSAGTDGDTVEGSSSLPTTVTSHGSFCERKNTEHLEMRPSVSSAISAFSAGSTAPRHADPSCTSSSLSSNEQSRSLCSSSCGSPSCRAVSSCTSSSSPVISSPPSASSTSSVLFSSQSSCAAAGSPTWQPIAEQTCRPLTAVVLDGHFGPEARDHPITPCEQVFAALPSEREEKPALVDSDGGKACMAEGKEAGGTATEISLSMKKNSGGVDGTSNIEDAVKGPSGVLQNGDTSAVEVAGSVSQKKIQEKEKLSASDDTDRVENASKEGHAVVKAVAIVSNGGAGARLVQHLPLMAALLGIPCVAFRQESLALSDVLGVPRVSAFAVICRVSGKPSTDLSVAAALSGDSDFSPLSNRFSPPVPTPYPPAVPRTAERAQVSAFLTLRQDQTRFLPSGPQMLPGGCSPEKGTCDQPVFSRSVAEFLASVSCIVRADREAKGHGDGTTVNDRGLFPFYVPRSSPPLLVAGTASPGQSSSTERQSNACGMGSDPVASAQIRKIVETLESGPNPGSVGSRWGGAEEGLLPACIGQIHCDPVEGVYKEGTRSWRRKKRKMRRQLLVRKAIEKRKKTKAEETVNEEERVQS</sequence>
<feature type="region of interest" description="Disordered" evidence="1">
    <location>
        <begin position="18"/>
        <end position="61"/>
    </location>
</feature>
<accession>A0A2C6L635</accession>